<comment type="caution">
    <text evidence="1">The sequence shown here is derived from an EMBL/GenBank/DDBJ whole genome shotgun (WGS) entry which is preliminary data.</text>
</comment>
<evidence type="ECO:0000313" key="1">
    <source>
        <dbReference type="EMBL" id="MFC3960800.1"/>
    </source>
</evidence>
<protein>
    <submittedName>
        <fullName evidence="1">Uncharacterized protein</fullName>
    </submittedName>
</protein>
<accession>A0ABV8DLG7</accession>
<organism evidence="1 2">
    <name type="scientific">Nocardia jiangsuensis</name>
    <dbReference type="NCBI Taxonomy" id="1691563"/>
    <lineage>
        <taxon>Bacteria</taxon>
        <taxon>Bacillati</taxon>
        <taxon>Actinomycetota</taxon>
        <taxon>Actinomycetes</taxon>
        <taxon>Mycobacteriales</taxon>
        <taxon>Nocardiaceae</taxon>
        <taxon>Nocardia</taxon>
    </lineage>
</organism>
<gene>
    <name evidence="1" type="ORF">ACFO0B_02215</name>
</gene>
<reference evidence="2" key="1">
    <citation type="journal article" date="2019" name="Int. J. Syst. Evol. Microbiol.">
        <title>The Global Catalogue of Microorganisms (GCM) 10K type strain sequencing project: providing services to taxonomists for standard genome sequencing and annotation.</title>
        <authorList>
            <consortium name="The Broad Institute Genomics Platform"/>
            <consortium name="The Broad Institute Genome Sequencing Center for Infectious Disease"/>
            <person name="Wu L."/>
            <person name="Ma J."/>
        </authorList>
    </citation>
    <scope>NUCLEOTIDE SEQUENCE [LARGE SCALE GENOMIC DNA]</scope>
    <source>
        <strain evidence="2">CGMCC 4.7330</strain>
    </source>
</reference>
<name>A0ABV8DLG7_9NOCA</name>
<dbReference type="RefSeq" id="WP_378610572.1">
    <property type="nucleotide sequence ID" value="NZ_JBHSAX010000003.1"/>
</dbReference>
<dbReference type="EMBL" id="JBHSAX010000003">
    <property type="protein sequence ID" value="MFC3960800.1"/>
    <property type="molecule type" value="Genomic_DNA"/>
</dbReference>
<keyword evidence="2" id="KW-1185">Reference proteome</keyword>
<evidence type="ECO:0000313" key="2">
    <source>
        <dbReference type="Proteomes" id="UP001595696"/>
    </source>
</evidence>
<dbReference type="Proteomes" id="UP001595696">
    <property type="component" value="Unassembled WGS sequence"/>
</dbReference>
<sequence length="71" mass="7894">MTTNSLAMYHLIAMTRQEAHATPISPLRVEQAHRIMQFHMACRARRCARKAAALNALIAAGRLIPDATKPQ</sequence>
<proteinExistence type="predicted"/>